<keyword evidence="1" id="KW-0067">ATP-binding</keyword>
<keyword evidence="4" id="KW-1185">Reference proteome</keyword>
<accession>A0ABQ7GY58</accession>
<evidence type="ECO:0000259" key="2">
    <source>
        <dbReference type="PROSITE" id="PS50011"/>
    </source>
</evidence>
<dbReference type="SMART" id="SM00219">
    <property type="entry name" value="TyrKc"/>
    <property type="match status" value="1"/>
</dbReference>
<dbReference type="SUPFAM" id="SSF56112">
    <property type="entry name" value="Protein kinase-like (PK-like)"/>
    <property type="match status" value="1"/>
</dbReference>
<name>A0ABQ7GY58_DUNSA</name>
<feature type="binding site" evidence="1">
    <location>
        <position position="31"/>
    </location>
    <ligand>
        <name>ATP</name>
        <dbReference type="ChEBI" id="CHEBI:30616"/>
    </ligand>
</feature>
<protein>
    <submittedName>
        <fullName evidence="3">Kinase-like domain-containing protein</fullName>
    </submittedName>
</protein>
<reference evidence="3" key="1">
    <citation type="submission" date="2017-08" db="EMBL/GenBank/DDBJ databases">
        <authorList>
            <person name="Polle J.E."/>
            <person name="Barry K."/>
            <person name="Cushman J."/>
            <person name="Schmutz J."/>
            <person name="Tran D."/>
            <person name="Hathwaick L.T."/>
            <person name="Yim W.C."/>
            <person name="Jenkins J."/>
            <person name="Mckie-Krisberg Z.M."/>
            <person name="Prochnik S."/>
            <person name="Lindquist E."/>
            <person name="Dockter R.B."/>
            <person name="Adam C."/>
            <person name="Molina H."/>
            <person name="Bunkerborg J."/>
            <person name="Jin E."/>
            <person name="Buchheim M."/>
            <person name="Magnuson J."/>
        </authorList>
    </citation>
    <scope>NUCLEOTIDE SEQUENCE</scope>
    <source>
        <strain evidence="3">CCAP 19/18</strain>
    </source>
</reference>
<dbReference type="InterPro" id="IPR000719">
    <property type="entry name" value="Prot_kinase_dom"/>
</dbReference>
<dbReference type="Gene3D" id="1.10.510.10">
    <property type="entry name" value="Transferase(Phosphotransferase) domain 1"/>
    <property type="match status" value="1"/>
</dbReference>
<keyword evidence="1" id="KW-0547">Nucleotide-binding</keyword>
<dbReference type="EMBL" id="MU069540">
    <property type="protein sequence ID" value="KAF5839540.1"/>
    <property type="molecule type" value="Genomic_DNA"/>
</dbReference>
<dbReference type="InterPro" id="IPR011009">
    <property type="entry name" value="Kinase-like_dom_sf"/>
</dbReference>
<dbReference type="Proteomes" id="UP000815325">
    <property type="component" value="Unassembled WGS sequence"/>
</dbReference>
<dbReference type="Pfam" id="PF07714">
    <property type="entry name" value="PK_Tyr_Ser-Thr"/>
    <property type="match status" value="1"/>
</dbReference>
<sequence>MLGCGSSSRVYEGTWNGRQVAVRRMVHSPRKLKGLQRALGICQKLKHRNVVEQLHSFTIDYSMSGAVGALIKKRWEVEVQRTSPCSRATISTAPFPEPLDTSILLNPKKAEGYRETFAVQELCNQGSLSSALYVGHFTTVAADGNWCPNLVPILEVASGVAAGMEYLHSQSICHGDLQASCVLLNTDADGSLVAKVLPSEVQRLLGSRHTFSQTDGMSPRHISRGSLQPHDDVLSFGFLIWEMVAGTASPHSSSSGCSAGCKEAVAFPPGMHKVSHA</sequence>
<dbReference type="InterPro" id="IPR020635">
    <property type="entry name" value="Tyr_kinase_cat_dom"/>
</dbReference>
<dbReference type="InterPro" id="IPR017441">
    <property type="entry name" value="Protein_kinase_ATP_BS"/>
</dbReference>
<dbReference type="PANTHER" id="PTHR44329:SF214">
    <property type="entry name" value="PROTEIN KINASE DOMAIN-CONTAINING PROTEIN"/>
    <property type="match status" value="1"/>
</dbReference>
<proteinExistence type="predicted"/>
<feature type="domain" description="Protein kinase" evidence="2">
    <location>
        <begin position="1"/>
        <end position="277"/>
    </location>
</feature>
<dbReference type="PROSITE" id="PS50011">
    <property type="entry name" value="PROTEIN_KINASE_DOM"/>
    <property type="match status" value="1"/>
</dbReference>
<dbReference type="PANTHER" id="PTHR44329">
    <property type="entry name" value="SERINE/THREONINE-PROTEIN KINASE TNNI3K-RELATED"/>
    <property type="match status" value="1"/>
</dbReference>
<evidence type="ECO:0000313" key="3">
    <source>
        <dbReference type="EMBL" id="KAF5839540.1"/>
    </source>
</evidence>
<comment type="caution">
    <text evidence="3">The sequence shown here is derived from an EMBL/GenBank/DDBJ whole genome shotgun (WGS) entry which is preliminary data.</text>
</comment>
<dbReference type="PROSITE" id="PS00107">
    <property type="entry name" value="PROTEIN_KINASE_ATP"/>
    <property type="match status" value="1"/>
</dbReference>
<gene>
    <name evidence="3" type="ORF">DUNSADRAFT_513</name>
</gene>
<evidence type="ECO:0000313" key="4">
    <source>
        <dbReference type="Proteomes" id="UP000815325"/>
    </source>
</evidence>
<dbReference type="Gene3D" id="3.30.200.20">
    <property type="entry name" value="Phosphorylase Kinase, domain 1"/>
    <property type="match status" value="1"/>
</dbReference>
<organism evidence="3 4">
    <name type="scientific">Dunaliella salina</name>
    <name type="common">Green alga</name>
    <name type="synonym">Protococcus salinus</name>
    <dbReference type="NCBI Taxonomy" id="3046"/>
    <lineage>
        <taxon>Eukaryota</taxon>
        <taxon>Viridiplantae</taxon>
        <taxon>Chlorophyta</taxon>
        <taxon>core chlorophytes</taxon>
        <taxon>Chlorophyceae</taxon>
        <taxon>CS clade</taxon>
        <taxon>Chlamydomonadales</taxon>
        <taxon>Dunaliellaceae</taxon>
        <taxon>Dunaliella</taxon>
    </lineage>
</organism>
<dbReference type="InterPro" id="IPR001245">
    <property type="entry name" value="Ser-Thr/Tyr_kinase_cat_dom"/>
</dbReference>
<evidence type="ECO:0000256" key="1">
    <source>
        <dbReference type="PROSITE-ProRule" id="PRU10141"/>
    </source>
</evidence>
<dbReference type="InterPro" id="IPR051681">
    <property type="entry name" value="Ser/Thr_Kinases-Pseudokinases"/>
</dbReference>